<dbReference type="AlphaFoldDB" id="A0A0G0NYK2"/>
<evidence type="ECO:0000256" key="1">
    <source>
        <dbReference type="ARBA" id="ARBA00006194"/>
    </source>
</evidence>
<comment type="function">
    <text evidence="5">Located on the platform of the 30S subunit, it bridges several disparate RNA helices of the 16S rRNA. Forms part of the Shine-Dalgarno cleft in the 70S ribosome.</text>
</comment>
<evidence type="ECO:0000256" key="2">
    <source>
        <dbReference type="ARBA" id="ARBA00022980"/>
    </source>
</evidence>
<dbReference type="Gene3D" id="3.30.420.80">
    <property type="entry name" value="Ribosomal protein S11"/>
    <property type="match status" value="1"/>
</dbReference>
<name>A0A0G0NYK2_9BACT</name>
<dbReference type="Pfam" id="PF00411">
    <property type="entry name" value="Ribosomal_S11"/>
    <property type="match status" value="1"/>
</dbReference>
<evidence type="ECO:0000256" key="4">
    <source>
        <dbReference type="ARBA" id="ARBA00035160"/>
    </source>
</evidence>
<protein>
    <recommendedName>
        <fullName evidence="4 5">Small ribosomal subunit protein uS11</fullName>
    </recommendedName>
</protein>
<dbReference type="STRING" id="1618332.UT15_C0002G0022"/>
<reference evidence="7 8" key="1">
    <citation type="journal article" date="2015" name="Nature">
        <title>rRNA introns, odd ribosomes, and small enigmatic genomes across a large radiation of phyla.</title>
        <authorList>
            <person name="Brown C.T."/>
            <person name="Hug L.A."/>
            <person name="Thomas B.C."/>
            <person name="Sharon I."/>
            <person name="Castelle C.J."/>
            <person name="Singh A."/>
            <person name="Wilkins M.J."/>
            <person name="Williams K.H."/>
            <person name="Banfield J.F."/>
        </authorList>
    </citation>
    <scope>NUCLEOTIDE SEQUENCE [LARGE SCALE GENOMIC DNA]</scope>
</reference>
<dbReference type="GO" id="GO:0019843">
    <property type="term" value="F:rRNA binding"/>
    <property type="evidence" value="ECO:0007669"/>
    <property type="project" value="UniProtKB-UniRule"/>
</dbReference>
<keyword evidence="5" id="KW-0699">rRNA-binding</keyword>
<dbReference type="InterPro" id="IPR036967">
    <property type="entry name" value="Ribosomal_uS11_sf"/>
</dbReference>
<dbReference type="InterPro" id="IPR001971">
    <property type="entry name" value="Ribosomal_uS11"/>
</dbReference>
<dbReference type="GO" id="GO:0006412">
    <property type="term" value="P:translation"/>
    <property type="evidence" value="ECO:0007669"/>
    <property type="project" value="UniProtKB-UniRule"/>
</dbReference>
<dbReference type="EMBL" id="LBVS01000002">
    <property type="protein sequence ID" value="KKQ90949.1"/>
    <property type="molecule type" value="Genomic_DNA"/>
</dbReference>
<sequence>MAKQIKKKKQIKQVDKAIIFIQSSFNNCIVTIADASGNTLSWATAGSVGFSGAKKSTPFAAQIAVRKALEKAGPYSITEAVVMISGVGSGRESAVRAIGGQGIKVTQIKDTTPVPHNGTRPKKARRV</sequence>
<evidence type="ECO:0000313" key="7">
    <source>
        <dbReference type="EMBL" id="KKQ90949.1"/>
    </source>
</evidence>
<evidence type="ECO:0000256" key="5">
    <source>
        <dbReference type="HAMAP-Rule" id="MF_01310"/>
    </source>
</evidence>
<comment type="caution">
    <text evidence="7">The sequence shown here is derived from an EMBL/GenBank/DDBJ whole genome shotgun (WGS) entry which is preliminary data.</text>
</comment>
<keyword evidence="2 5" id="KW-0689">Ribosomal protein</keyword>
<organism evidence="7 8">
    <name type="scientific">Berkelbacteria bacterium GW2011_GWA1_39_10</name>
    <dbReference type="NCBI Taxonomy" id="1618332"/>
    <lineage>
        <taxon>Bacteria</taxon>
        <taxon>Candidatus Berkelbacteria</taxon>
    </lineage>
</organism>
<proteinExistence type="inferred from homology"/>
<dbReference type="NCBIfam" id="NF003698">
    <property type="entry name" value="PRK05309.1"/>
    <property type="match status" value="1"/>
</dbReference>
<dbReference type="InterPro" id="IPR018102">
    <property type="entry name" value="Ribosomal_uS11_CS"/>
</dbReference>
<evidence type="ECO:0000256" key="3">
    <source>
        <dbReference type="ARBA" id="ARBA00023274"/>
    </source>
</evidence>
<dbReference type="GO" id="GO:1990904">
    <property type="term" value="C:ribonucleoprotein complex"/>
    <property type="evidence" value="ECO:0007669"/>
    <property type="project" value="UniProtKB-KW"/>
</dbReference>
<dbReference type="PANTHER" id="PTHR11759">
    <property type="entry name" value="40S RIBOSOMAL PROTEIN S14/30S RIBOSOMAL PROTEIN S11"/>
    <property type="match status" value="1"/>
</dbReference>
<accession>A0A0G0NYK2</accession>
<dbReference type="GO" id="GO:0003735">
    <property type="term" value="F:structural constituent of ribosome"/>
    <property type="evidence" value="ECO:0007669"/>
    <property type="project" value="InterPro"/>
</dbReference>
<keyword evidence="5" id="KW-0694">RNA-binding</keyword>
<dbReference type="PIRSF" id="PIRSF002131">
    <property type="entry name" value="Ribosomal_S11"/>
    <property type="match status" value="1"/>
</dbReference>
<dbReference type="PATRIC" id="fig|1618332.3.peg.70"/>
<evidence type="ECO:0000256" key="6">
    <source>
        <dbReference type="RuleBase" id="RU003629"/>
    </source>
</evidence>
<dbReference type="SUPFAM" id="SSF53137">
    <property type="entry name" value="Translational machinery components"/>
    <property type="match status" value="1"/>
</dbReference>
<dbReference type="HAMAP" id="MF_01310">
    <property type="entry name" value="Ribosomal_uS11"/>
    <property type="match status" value="1"/>
</dbReference>
<comment type="similarity">
    <text evidence="1 5 6">Belongs to the universal ribosomal protein uS11 family.</text>
</comment>
<comment type="subunit">
    <text evidence="5">Part of the 30S ribosomal subunit. Interacts with proteins S7 and S18. Binds to IF-3.</text>
</comment>
<gene>
    <name evidence="5" type="primary">rpsK</name>
    <name evidence="7" type="ORF">UT15_C0002G0022</name>
</gene>
<dbReference type="GO" id="GO:0005840">
    <property type="term" value="C:ribosome"/>
    <property type="evidence" value="ECO:0007669"/>
    <property type="project" value="UniProtKB-KW"/>
</dbReference>
<keyword evidence="3 5" id="KW-0687">Ribonucleoprotein</keyword>
<dbReference type="PROSITE" id="PS00054">
    <property type="entry name" value="RIBOSOMAL_S11"/>
    <property type="match status" value="1"/>
</dbReference>
<evidence type="ECO:0000313" key="8">
    <source>
        <dbReference type="Proteomes" id="UP000033862"/>
    </source>
</evidence>
<dbReference type="Proteomes" id="UP000033862">
    <property type="component" value="Unassembled WGS sequence"/>
</dbReference>